<dbReference type="Pfam" id="PF02136">
    <property type="entry name" value="NTF2"/>
    <property type="match status" value="1"/>
</dbReference>
<dbReference type="EMBL" id="AWWV01015014">
    <property type="protein sequence ID" value="OMO54205.1"/>
    <property type="molecule type" value="Genomic_DNA"/>
</dbReference>
<dbReference type="InterPro" id="IPR002075">
    <property type="entry name" value="NTF2_dom"/>
</dbReference>
<accession>A0A1R3G7Y3</accession>
<organism evidence="2 3">
    <name type="scientific">Corchorus capsularis</name>
    <name type="common">Jute</name>
    <dbReference type="NCBI Taxonomy" id="210143"/>
    <lineage>
        <taxon>Eukaryota</taxon>
        <taxon>Viridiplantae</taxon>
        <taxon>Streptophyta</taxon>
        <taxon>Embryophyta</taxon>
        <taxon>Tracheophyta</taxon>
        <taxon>Spermatophyta</taxon>
        <taxon>Magnoliopsida</taxon>
        <taxon>eudicotyledons</taxon>
        <taxon>Gunneridae</taxon>
        <taxon>Pentapetalae</taxon>
        <taxon>rosids</taxon>
        <taxon>malvids</taxon>
        <taxon>Malvales</taxon>
        <taxon>Malvaceae</taxon>
        <taxon>Grewioideae</taxon>
        <taxon>Apeibeae</taxon>
        <taxon>Corchorus</taxon>
    </lineage>
</organism>
<dbReference type="Proteomes" id="UP000188268">
    <property type="component" value="Unassembled WGS sequence"/>
</dbReference>
<evidence type="ECO:0000259" key="1">
    <source>
        <dbReference type="PROSITE" id="PS50177"/>
    </source>
</evidence>
<gene>
    <name evidence="2" type="ORF">CCACVL1_27974</name>
</gene>
<evidence type="ECO:0000313" key="2">
    <source>
        <dbReference type="EMBL" id="OMO54205.1"/>
    </source>
</evidence>
<reference evidence="2 3" key="1">
    <citation type="submission" date="2013-09" db="EMBL/GenBank/DDBJ databases">
        <title>Corchorus capsularis genome sequencing.</title>
        <authorList>
            <person name="Alam M."/>
            <person name="Haque M.S."/>
            <person name="Islam M.S."/>
            <person name="Emdad E.M."/>
            <person name="Islam M.M."/>
            <person name="Ahmed B."/>
            <person name="Halim A."/>
            <person name="Hossen Q.M.M."/>
            <person name="Hossain M.Z."/>
            <person name="Ahmed R."/>
            <person name="Khan M.M."/>
            <person name="Islam R."/>
            <person name="Rashid M.M."/>
            <person name="Khan S.A."/>
            <person name="Rahman M.S."/>
            <person name="Alam M."/>
        </authorList>
    </citation>
    <scope>NUCLEOTIDE SEQUENCE [LARGE SCALE GENOMIC DNA]</scope>
    <source>
        <strain evidence="3">cv. CVL-1</strain>
        <tissue evidence="2">Whole seedling</tissue>
    </source>
</reference>
<dbReference type="SUPFAM" id="SSF54427">
    <property type="entry name" value="NTF2-like"/>
    <property type="match status" value="1"/>
</dbReference>
<dbReference type="PROSITE" id="PS50177">
    <property type="entry name" value="NTF2_DOMAIN"/>
    <property type="match status" value="1"/>
</dbReference>
<dbReference type="Gramene" id="OMO54205">
    <property type="protein sequence ID" value="OMO54205"/>
    <property type="gene ID" value="CCACVL1_27974"/>
</dbReference>
<feature type="domain" description="NTF2" evidence="1">
    <location>
        <begin position="11"/>
        <end position="57"/>
    </location>
</feature>
<sequence length="57" mass="6612">MATLGQIAEDVAKSFVHYYTNLINFPENVHRFYKESSILVRREQQGVTSAAIFKRVH</sequence>
<evidence type="ECO:0000313" key="3">
    <source>
        <dbReference type="Proteomes" id="UP000188268"/>
    </source>
</evidence>
<keyword evidence="3" id="KW-1185">Reference proteome</keyword>
<dbReference type="InterPro" id="IPR018222">
    <property type="entry name" value="Nuclear_transport_factor_2_euk"/>
</dbReference>
<proteinExistence type="predicted"/>
<dbReference type="Gene3D" id="3.10.450.50">
    <property type="match status" value="1"/>
</dbReference>
<dbReference type="AlphaFoldDB" id="A0A1R3G7Y3"/>
<name>A0A1R3G7Y3_COCAP</name>
<protein>
    <recommendedName>
        <fullName evidence="1">NTF2 domain-containing protein</fullName>
    </recommendedName>
</protein>
<comment type="caution">
    <text evidence="2">The sequence shown here is derived from an EMBL/GenBank/DDBJ whole genome shotgun (WGS) entry which is preliminary data.</text>
</comment>
<dbReference type="InterPro" id="IPR032710">
    <property type="entry name" value="NTF2-like_dom_sf"/>
</dbReference>